<sequence length="382" mass="43932">MQDIIFNLSIICLFVILAITLLILLLSIGLRRKSIIVLWAIFIIALATFAFFAEPSPSDDLYRYYLTINRIRGGIPNSEFVESPLIVQKLWFTIIAKTDNNGWLPASAALLFGFFIGSIANDYMKKNNVATKIVILFFLSCLGCCSVFSLISGIRNVVAFAMWFFSYYFFYEHRKILYYFLTIIAALLHTAVIICVILALIYQYYLKMKVGKEYWKIILLIVVIAYVLPSPLIGNILNQIPNTYINLMARKWNYYFQYEGIMGDTGSLFIKIMVLFFTASALYLIIKKKGRITFSEFILSIGIPMSLSNIIFERFIFLIGIVSLPTLDNIYKSMSKLGRFFYVICAFCLLSIRIFLSFYSMFVYMNFNGQEIGEILRTIFGG</sequence>
<evidence type="ECO:0000313" key="2">
    <source>
        <dbReference type="EMBL" id="HJF40548.1"/>
    </source>
</evidence>
<dbReference type="EMBL" id="DYWV01000218">
    <property type="protein sequence ID" value="HJF40548.1"/>
    <property type="molecule type" value="Genomic_DNA"/>
</dbReference>
<protein>
    <submittedName>
        <fullName evidence="2">EpsG family protein</fullName>
    </submittedName>
</protein>
<comment type="caution">
    <text evidence="2">The sequence shown here is derived from an EMBL/GenBank/DDBJ whole genome shotgun (WGS) entry which is preliminary data.</text>
</comment>
<organism evidence="2 3">
    <name type="scientific">Thomasclavelia spiroformis</name>
    <dbReference type="NCBI Taxonomy" id="29348"/>
    <lineage>
        <taxon>Bacteria</taxon>
        <taxon>Bacillati</taxon>
        <taxon>Bacillota</taxon>
        <taxon>Erysipelotrichia</taxon>
        <taxon>Erysipelotrichales</taxon>
        <taxon>Coprobacillaceae</taxon>
        <taxon>Thomasclavelia</taxon>
    </lineage>
</organism>
<reference evidence="2" key="2">
    <citation type="submission" date="2021-09" db="EMBL/GenBank/DDBJ databases">
        <authorList>
            <person name="Gilroy R."/>
        </authorList>
    </citation>
    <scope>NUCLEOTIDE SEQUENCE</scope>
    <source>
        <strain evidence="2">CHK193-16274</strain>
    </source>
</reference>
<feature type="transmembrane region" description="Helical" evidence="1">
    <location>
        <begin position="102"/>
        <end position="121"/>
    </location>
</feature>
<dbReference type="Proteomes" id="UP000749320">
    <property type="component" value="Unassembled WGS sequence"/>
</dbReference>
<reference evidence="2" key="1">
    <citation type="journal article" date="2021" name="PeerJ">
        <title>Extensive microbial diversity within the chicken gut microbiome revealed by metagenomics and culture.</title>
        <authorList>
            <person name="Gilroy R."/>
            <person name="Ravi A."/>
            <person name="Getino M."/>
            <person name="Pursley I."/>
            <person name="Horton D.L."/>
            <person name="Alikhan N.F."/>
            <person name="Baker D."/>
            <person name="Gharbi K."/>
            <person name="Hall N."/>
            <person name="Watson M."/>
            <person name="Adriaenssens E.M."/>
            <person name="Foster-Nyarko E."/>
            <person name="Jarju S."/>
            <person name="Secka A."/>
            <person name="Antonio M."/>
            <person name="Oren A."/>
            <person name="Chaudhuri R.R."/>
            <person name="La Ragione R."/>
            <person name="Hildebrand F."/>
            <person name="Pallen M.J."/>
        </authorList>
    </citation>
    <scope>NUCLEOTIDE SEQUENCE</scope>
    <source>
        <strain evidence="2">CHK193-16274</strain>
    </source>
</reference>
<dbReference type="Pfam" id="PF14897">
    <property type="entry name" value="EpsG"/>
    <property type="match status" value="1"/>
</dbReference>
<feature type="transmembrane region" description="Helical" evidence="1">
    <location>
        <begin position="6"/>
        <end position="28"/>
    </location>
</feature>
<feature type="transmembrane region" description="Helical" evidence="1">
    <location>
        <begin position="133"/>
        <end position="164"/>
    </location>
</feature>
<keyword evidence="1" id="KW-0472">Membrane</keyword>
<evidence type="ECO:0000256" key="1">
    <source>
        <dbReference type="SAM" id="Phobius"/>
    </source>
</evidence>
<feature type="transmembrane region" description="Helical" evidence="1">
    <location>
        <begin position="298"/>
        <end position="321"/>
    </location>
</feature>
<feature type="transmembrane region" description="Helical" evidence="1">
    <location>
        <begin position="214"/>
        <end position="237"/>
    </location>
</feature>
<feature type="transmembrane region" description="Helical" evidence="1">
    <location>
        <begin position="35"/>
        <end position="53"/>
    </location>
</feature>
<dbReference type="AlphaFoldDB" id="A0A921GA79"/>
<feature type="transmembrane region" description="Helical" evidence="1">
    <location>
        <begin position="341"/>
        <end position="367"/>
    </location>
</feature>
<evidence type="ECO:0000313" key="3">
    <source>
        <dbReference type="Proteomes" id="UP000749320"/>
    </source>
</evidence>
<dbReference type="RefSeq" id="WP_346698474.1">
    <property type="nucleotide sequence ID" value="NZ_CAWUZP010000137.1"/>
</dbReference>
<accession>A0A921GA79</accession>
<keyword evidence="1" id="KW-1133">Transmembrane helix</keyword>
<dbReference type="InterPro" id="IPR049458">
    <property type="entry name" value="EpsG-like"/>
</dbReference>
<feature type="transmembrane region" description="Helical" evidence="1">
    <location>
        <begin position="268"/>
        <end position="286"/>
    </location>
</feature>
<keyword evidence="1" id="KW-0812">Transmembrane</keyword>
<gene>
    <name evidence="2" type="ORF">K8V91_06450</name>
</gene>
<name>A0A921GA79_9FIRM</name>
<proteinExistence type="predicted"/>
<feature type="transmembrane region" description="Helical" evidence="1">
    <location>
        <begin position="176"/>
        <end position="202"/>
    </location>
</feature>